<dbReference type="GO" id="GO:0000271">
    <property type="term" value="P:polysaccharide biosynthetic process"/>
    <property type="evidence" value="ECO:0007669"/>
    <property type="project" value="InterPro"/>
</dbReference>
<dbReference type="PANTHER" id="PTHR38459">
    <property type="entry name" value="PROPHAGE BACTOPRENOL-LINKED GLUCOSE TRANSLOCASE HOMOLOG"/>
    <property type="match status" value="1"/>
</dbReference>
<reference evidence="8 9" key="1">
    <citation type="journal article" date="2016" name="Int. J. Syst. Evol. Microbiol.">
        <title>Chitinibacter fontanus sp. nov., isolated from a spring.</title>
        <authorList>
            <person name="Sheu S.Y."/>
            <person name="Li Y.S."/>
            <person name="Young C.C."/>
            <person name="Chen W.M."/>
        </authorList>
    </citation>
    <scope>NUCLEOTIDE SEQUENCE [LARGE SCALE GENOMIC DNA]</scope>
    <source>
        <strain evidence="8 9">STM-7</strain>
    </source>
</reference>
<dbReference type="PANTHER" id="PTHR38459:SF1">
    <property type="entry name" value="PROPHAGE BACTOPRENOL-LINKED GLUCOSE TRANSLOCASE HOMOLOG"/>
    <property type="match status" value="1"/>
</dbReference>
<feature type="transmembrane region" description="Helical" evidence="6">
    <location>
        <begin position="7"/>
        <end position="30"/>
    </location>
</feature>
<proteinExistence type="inferred from homology"/>
<organism evidence="8 9">
    <name type="scientific">Chitinibacter fontanus</name>
    <dbReference type="NCBI Taxonomy" id="1737446"/>
    <lineage>
        <taxon>Bacteria</taxon>
        <taxon>Pseudomonadati</taxon>
        <taxon>Pseudomonadota</taxon>
        <taxon>Betaproteobacteria</taxon>
        <taxon>Neisseriales</taxon>
        <taxon>Chitinibacteraceae</taxon>
        <taxon>Chitinibacter</taxon>
    </lineage>
</organism>
<evidence type="ECO:0000256" key="1">
    <source>
        <dbReference type="ARBA" id="ARBA00004141"/>
    </source>
</evidence>
<dbReference type="InterPro" id="IPR051401">
    <property type="entry name" value="GtrA_CellWall_Glycosyl"/>
</dbReference>
<evidence type="ECO:0000256" key="4">
    <source>
        <dbReference type="ARBA" id="ARBA00022989"/>
    </source>
</evidence>
<sequence>MPKLFKQFLTFAAVGLCGTGIQYLVLWLGVTWHGNSAAVSASAIGYLLGSVANYLLNYFFTFKDQHGQKSHREAAAKFYTIAGLGWLLNTGLMFLLVNYLRITHWPAQLITTGIGLLWNFAGSRWWAFKHTTPRPQAE</sequence>
<gene>
    <name evidence="8" type="ORF">HZU75_10790</name>
</gene>
<dbReference type="AlphaFoldDB" id="A0A7D5VAF1"/>
<evidence type="ECO:0000259" key="7">
    <source>
        <dbReference type="Pfam" id="PF04138"/>
    </source>
</evidence>
<feature type="transmembrane region" description="Helical" evidence="6">
    <location>
        <begin position="36"/>
        <end position="57"/>
    </location>
</feature>
<evidence type="ECO:0000313" key="8">
    <source>
        <dbReference type="EMBL" id="QLI81978.1"/>
    </source>
</evidence>
<protein>
    <submittedName>
        <fullName evidence="8">GtrA family protein</fullName>
    </submittedName>
</protein>
<dbReference type="GO" id="GO:0005886">
    <property type="term" value="C:plasma membrane"/>
    <property type="evidence" value="ECO:0007669"/>
    <property type="project" value="TreeGrafter"/>
</dbReference>
<feature type="transmembrane region" description="Helical" evidence="6">
    <location>
        <begin position="105"/>
        <end position="127"/>
    </location>
</feature>
<keyword evidence="4 6" id="KW-1133">Transmembrane helix</keyword>
<evidence type="ECO:0000256" key="5">
    <source>
        <dbReference type="ARBA" id="ARBA00023136"/>
    </source>
</evidence>
<dbReference type="InterPro" id="IPR007267">
    <property type="entry name" value="GtrA_DPMS_TM"/>
</dbReference>
<accession>A0A7D5VAF1</accession>
<name>A0A7D5VAF1_9NEIS</name>
<evidence type="ECO:0000256" key="2">
    <source>
        <dbReference type="ARBA" id="ARBA00009399"/>
    </source>
</evidence>
<dbReference type="EMBL" id="CP058952">
    <property type="protein sequence ID" value="QLI81978.1"/>
    <property type="molecule type" value="Genomic_DNA"/>
</dbReference>
<feature type="transmembrane region" description="Helical" evidence="6">
    <location>
        <begin position="78"/>
        <end position="99"/>
    </location>
</feature>
<dbReference type="Pfam" id="PF04138">
    <property type="entry name" value="GtrA_DPMS_TM"/>
    <property type="match status" value="1"/>
</dbReference>
<evidence type="ECO:0000256" key="6">
    <source>
        <dbReference type="SAM" id="Phobius"/>
    </source>
</evidence>
<feature type="domain" description="GtrA/DPMS transmembrane" evidence="7">
    <location>
        <begin position="10"/>
        <end position="128"/>
    </location>
</feature>
<evidence type="ECO:0000256" key="3">
    <source>
        <dbReference type="ARBA" id="ARBA00022692"/>
    </source>
</evidence>
<comment type="similarity">
    <text evidence="2">Belongs to the GtrA family.</text>
</comment>
<keyword evidence="9" id="KW-1185">Reference proteome</keyword>
<dbReference type="Proteomes" id="UP000510822">
    <property type="component" value="Chromosome"/>
</dbReference>
<keyword evidence="5 6" id="KW-0472">Membrane</keyword>
<dbReference type="RefSeq" id="WP_180306068.1">
    <property type="nucleotide sequence ID" value="NZ_CP058952.1"/>
</dbReference>
<dbReference type="KEGG" id="cfon:HZU75_10790"/>
<evidence type="ECO:0000313" key="9">
    <source>
        <dbReference type="Proteomes" id="UP000510822"/>
    </source>
</evidence>
<keyword evidence="3 6" id="KW-0812">Transmembrane</keyword>
<comment type="subcellular location">
    <subcellularLocation>
        <location evidence="1">Membrane</location>
        <topology evidence="1">Multi-pass membrane protein</topology>
    </subcellularLocation>
</comment>